<dbReference type="SMART" id="SM00434">
    <property type="entry name" value="TOP4c"/>
    <property type="match status" value="1"/>
</dbReference>
<evidence type="ECO:0000256" key="6">
    <source>
        <dbReference type="ARBA" id="ARBA00023125"/>
    </source>
</evidence>
<comment type="similarity">
    <text evidence="2 8">Belongs to the type II topoisomerase GyrA/ParC subunit family.</text>
</comment>
<dbReference type="Gene3D" id="2.120.10.90">
    <property type="entry name" value="DNA gyrase/topoisomerase IV, subunit A, C-terminal"/>
    <property type="match status" value="1"/>
</dbReference>
<reference evidence="12 13" key="1">
    <citation type="submission" date="2021-01" db="EMBL/GenBank/DDBJ databases">
        <title>Brevundimonas vitis sp. nov., an bacterium isolated from grape (Vitis vinifera).</title>
        <authorList>
            <person name="Jiang L."/>
            <person name="Lee J."/>
        </authorList>
    </citation>
    <scope>NUCLEOTIDE SEQUENCE [LARGE SCALE GENOMIC DNA]</scope>
    <source>
        <strain evidence="12 13">GRTSA-9</strain>
    </source>
</reference>
<evidence type="ECO:0000256" key="4">
    <source>
        <dbReference type="ARBA" id="ARBA00022840"/>
    </source>
</evidence>
<dbReference type="Gene3D" id="3.30.1360.40">
    <property type="match status" value="1"/>
</dbReference>
<evidence type="ECO:0000256" key="10">
    <source>
        <dbReference type="SAM" id="MobiDB-lite"/>
    </source>
</evidence>
<dbReference type="NCBIfam" id="NF004043">
    <property type="entry name" value="PRK05560.1"/>
    <property type="match status" value="1"/>
</dbReference>
<feature type="region of interest" description="Disordered" evidence="10">
    <location>
        <begin position="763"/>
        <end position="791"/>
    </location>
</feature>
<feature type="compositionally biased region" description="Acidic residues" evidence="10">
    <location>
        <begin position="768"/>
        <end position="783"/>
    </location>
</feature>
<dbReference type="SUPFAM" id="SSF101904">
    <property type="entry name" value="GyrA/ParC C-terminal domain-like"/>
    <property type="match status" value="1"/>
</dbReference>
<evidence type="ECO:0000256" key="5">
    <source>
        <dbReference type="ARBA" id="ARBA00023029"/>
    </source>
</evidence>
<dbReference type="NCBIfam" id="TIGR01063">
    <property type="entry name" value="gyrA"/>
    <property type="match status" value="1"/>
</dbReference>
<dbReference type="EMBL" id="CP067977">
    <property type="protein sequence ID" value="QQQ19425.1"/>
    <property type="molecule type" value="Genomic_DNA"/>
</dbReference>
<accession>A0ABX7BVB0</accession>
<dbReference type="CDD" id="cd00187">
    <property type="entry name" value="TOP4c"/>
    <property type="match status" value="1"/>
</dbReference>
<dbReference type="SUPFAM" id="SSF56719">
    <property type="entry name" value="Type II DNA topoisomerase"/>
    <property type="match status" value="1"/>
</dbReference>
<dbReference type="InterPro" id="IPR013757">
    <property type="entry name" value="Topo_IIA_A_a_sf"/>
</dbReference>
<comment type="catalytic activity">
    <reaction evidence="1 8 9">
        <text>ATP-dependent breakage, passage and rejoining of double-stranded DNA.</text>
        <dbReference type="EC" id="5.6.2.2"/>
    </reaction>
</comment>
<dbReference type="Gene3D" id="3.90.199.10">
    <property type="entry name" value="Topoisomerase II, domain 5"/>
    <property type="match status" value="1"/>
</dbReference>
<dbReference type="NCBIfam" id="NF004044">
    <property type="entry name" value="PRK05561.1"/>
    <property type="match status" value="1"/>
</dbReference>
<dbReference type="InterPro" id="IPR035516">
    <property type="entry name" value="Gyrase/topoIV_suA_C"/>
</dbReference>
<protein>
    <recommendedName>
        <fullName evidence="8">DNA gyrase subunit A</fullName>
        <ecNumber evidence="8">5.6.2.2</ecNumber>
    </recommendedName>
</protein>
<dbReference type="InterPro" id="IPR002205">
    <property type="entry name" value="Topo_IIA_dom_A"/>
</dbReference>
<evidence type="ECO:0000256" key="1">
    <source>
        <dbReference type="ARBA" id="ARBA00000185"/>
    </source>
</evidence>
<comment type="subcellular location">
    <subcellularLocation>
        <location evidence="8">Cytoplasm</location>
    </subcellularLocation>
</comment>
<keyword evidence="7 8" id="KW-0413">Isomerase</keyword>
<evidence type="ECO:0000259" key="11">
    <source>
        <dbReference type="PROSITE" id="PS52040"/>
    </source>
</evidence>
<dbReference type="InterPro" id="IPR013758">
    <property type="entry name" value="Topo_IIA_A/C_ab"/>
</dbReference>
<dbReference type="PANTHER" id="PTHR43493:SF5">
    <property type="entry name" value="DNA GYRASE SUBUNIT A, CHLOROPLASTIC_MITOCHONDRIAL"/>
    <property type="match status" value="1"/>
</dbReference>
<gene>
    <name evidence="8 12" type="primary">gyrA</name>
    <name evidence="12" type="ORF">JIP62_04810</name>
</gene>
<keyword evidence="8" id="KW-0963">Cytoplasm</keyword>
<dbReference type="Pfam" id="PF00521">
    <property type="entry name" value="DNA_topoisoIV"/>
    <property type="match status" value="1"/>
</dbReference>
<dbReference type="InterPro" id="IPR005743">
    <property type="entry name" value="GyrA"/>
</dbReference>
<evidence type="ECO:0000256" key="9">
    <source>
        <dbReference type="PROSITE-ProRule" id="PRU01384"/>
    </source>
</evidence>
<evidence type="ECO:0000256" key="7">
    <source>
        <dbReference type="ARBA" id="ARBA00023235"/>
    </source>
</evidence>
<dbReference type="InterPro" id="IPR006691">
    <property type="entry name" value="GyrA/parC_rep"/>
</dbReference>
<comment type="function">
    <text evidence="8">A type II topoisomerase that negatively supercoils closed circular double-stranded (ds) DNA in an ATP-dependent manner to modulate DNA topology and maintain chromosomes in an underwound state. Negative supercoiling favors strand separation, and DNA replication, transcription, recombination and repair, all of which involve strand separation. Also able to catalyze the interconversion of other topological isomers of dsDNA rings, including catenanes and knotted rings. Type II topoisomerases break and join 2 DNA strands simultaneously in an ATP-dependent manner.</text>
</comment>
<dbReference type="HAMAP" id="MF_01897">
    <property type="entry name" value="GyrA"/>
    <property type="match status" value="1"/>
</dbReference>
<evidence type="ECO:0000313" key="13">
    <source>
        <dbReference type="Proteomes" id="UP000595448"/>
    </source>
</evidence>
<keyword evidence="3 8" id="KW-0547">Nucleotide-binding</keyword>
<feature type="domain" description="Topo IIA-type catalytic" evidence="11">
    <location>
        <begin position="42"/>
        <end position="532"/>
    </location>
</feature>
<feature type="active site" description="O-(5'-phospho-DNA)-tyrosine intermediate" evidence="8 9">
    <location>
        <position position="130"/>
    </location>
</feature>
<proteinExistence type="inferred from homology"/>
<organism evidence="12 13">
    <name type="scientific">Brevundimonas vitisensis</name>
    <dbReference type="NCBI Taxonomy" id="2800818"/>
    <lineage>
        <taxon>Bacteria</taxon>
        <taxon>Pseudomonadati</taxon>
        <taxon>Pseudomonadota</taxon>
        <taxon>Alphaproteobacteria</taxon>
        <taxon>Caulobacterales</taxon>
        <taxon>Caulobacteraceae</taxon>
        <taxon>Brevundimonas</taxon>
    </lineage>
</organism>
<dbReference type="EC" id="5.6.2.2" evidence="8"/>
<dbReference type="Pfam" id="PF03989">
    <property type="entry name" value="DNA_gyraseA_C"/>
    <property type="match status" value="6"/>
</dbReference>
<evidence type="ECO:0000256" key="8">
    <source>
        <dbReference type="HAMAP-Rule" id="MF_01897"/>
    </source>
</evidence>
<feature type="short sequence motif" description="GyrA-box" evidence="8">
    <location>
        <begin position="559"/>
        <end position="565"/>
    </location>
</feature>
<evidence type="ECO:0000313" key="12">
    <source>
        <dbReference type="EMBL" id="QQQ19425.1"/>
    </source>
</evidence>
<keyword evidence="13" id="KW-1185">Reference proteome</keyword>
<keyword evidence="5 8" id="KW-0799">Topoisomerase</keyword>
<dbReference type="RefSeq" id="WP_201103776.1">
    <property type="nucleotide sequence ID" value="NZ_CP067977.1"/>
</dbReference>
<sequence length="918" mass="99939">MTDDTPENAAPANADISNITIEDELRRSYLDYAMSVIVSRALPDARDGLKPVHRRILYSMHDLNMTPDRAYSKCARVVGDVLGRFHPHGDASVYMALVRMAQPFSMGLMLVDGQGNFGSVDGDMPASMRYTEARMAPAAVALLADIDKNTVDFQPNYDEKELEPVVLPARIPNLLVNGAGGIAVGMATNIPPHNLGEIIDAAVALLDDPEIGDEALLDIVPGPDFPTGGEIMGRTAPRNALREGRGSVIVRGRATVEEIRKDREAIVVTELPFQVNKQTLIERIAEMVREKRIEGISDVRDESDRQGMRIVIELKREASGDVILNQLWRYSALQSSFGVNMLALNHGRPEQMGLRRLLEVFLDFREEVVVRRVKFELAKARDRGHVLVGLAVAVANIDEVIHIIRSSADPAEARERLQAKAWPVADMIALVELIADPRSMLIDGDKLNLTDEQARAILGLTLSRLTGLGRDDIFSEARGLAETIQGHLTILSDRANILAIIREDLVAVKDQFAVPRRTLIGEGDAEMEDEDLIPREDMVVTVTHGGYVKRVALGAYRTQHRGGKGKSGMTMKDEDAIVGVFSASTHAPVLFFATNGKAYKLKVWRLPLGAPTSRGKAFVNLLPIEPGDSIMNVLPLPEDEADWDNYDIMFATRSGDVRRNKLSDFATVNRAGKIAMKLEEGDHMVGVALCTAEDDILLTTAMGRAIRFKADDVRVFKGRDSTGVRGVRLQTGDEVISMAVLARVDATPDERAAYVKHANAMRKAASGEADDDTPTTESEDEGETASGDAPISPERIAALGAAEQFILTVTDTGFGKRSSAYEYRRTGRGGQGLTAHGLGGRAGTRLAAAFPVDETDELLMVTTSGQMIRTRVSQVRVVGRSSQGVTIFRTAEGERVVSVERLAEVANTEDGADEGGED</sequence>
<dbReference type="Proteomes" id="UP000595448">
    <property type="component" value="Chromosome"/>
</dbReference>
<evidence type="ECO:0000256" key="2">
    <source>
        <dbReference type="ARBA" id="ARBA00008263"/>
    </source>
</evidence>
<dbReference type="InterPro" id="IPR013760">
    <property type="entry name" value="Topo_IIA-like_dom_sf"/>
</dbReference>
<keyword evidence="4 8" id="KW-0067">ATP-binding</keyword>
<dbReference type="Gene3D" id="1.10.268.10">
    <property type="entry name" value="Topoisomerase, domain 3"/>
    <property type="match status" value="1"/>
</dbReference>
<keyword evidence="6 8" id="KW-0238">DNA-binding</keyword>
<comment type="miscellaneous">
    <text evidence="8">Few gyrases are as efficient as E.coli at forming negative supercoils. Not all organisms have 2 type II topoisomerases; in organisms with a single type II topoisomerase this enzyme also has to decatenate newly replicated chromosomes.</text>
</comment>
<name>A0ABX7BVB0_9CAUL</name>
<dbReference type="PANTHER" id="PTHR43493">
    <property type="entry name" value="DNA GYRASE/TOPOISOMERASE SUBUNIT A"/>
    <property type="match status" value="1"/>
</dbReference>
<evidence type="ECO:0000256" key="3">
    <source>
        <dbReference type="ARBA" id="ARBA00022741"/>
    </source>
</evidence>
<dbReference type="PROSITE" id="PS52040">
    <property type="entry name" value="TOPO_IIA"/>
    <property type="match status" value="1"/>
</dbReference>
<dbReference type="InterPro" id="IPR050220">
    <property type="entry name" value="Type_II_DNA_Topoisomerases"/>
</dbReference>
<comment type="subunit">
    <text evidence="8">Heterotetramer, composed of two GyrA and two GyrB chains. In the heterotetramer, GyrA contains the active site tyrosine that forms a transient covalent intermediate with DNA, while GyrB binds cofactors and catalyzes ATP hydrolysis.</text>
</comment>